<feature type="region of interest" description="Disordered" evidence="1">
    <location>
        <begin position="396"/>
        <end position="416"/>
    </location>
</feature>
<dbReference type="SMART" id="SM00310">
    <property type="entry name" value="PTBI"/>
    <property type="match status" value="1"/>
</dbReference>
<feature type="region of interest" description="Disordered" evidence="1">
    <location>
        <begin position="55"/>
        <end position="75"/>
    </location>
</feature>
<dbReference type="GO" id="GO:0007265">
    <property type="term" value="P:Ras protein signal transduction"/>
    <property type="evidence" value="ECO:0007669"/>
    <property type="project" value="TreeGrafter"/>
</dbReference>
<dbReference type="SUPFAM" id="SSF50729">
    <property type="entry name" value="PH domain-like"/>
    <property type="match status" value="1"/>
</dbReference>
<evidence type="ECO:0000313" key="3">
    <source>
        <dbReference type="Ensembl" id="ENSGMOP00000005246.2"/>
    </source>
</evidence>
<keyword evidence="4" id="KW-1185">Reference proteome</keyword>
<evidence type="ECO:0000313" key="4">
    <source>
        <dbReference type="Proteomes" id="UP000694546"/>
    </source>
</evidence>
<dbReference type="InterPro" id="IPR011993">
    <property type="entry name" value="PH-like_dom_sf"/>
</dbReference>
<dbReference type="SMART" id="SM00233">
    <property type="entry name" value="PH"/>
    <property type="match status" value="1"/>
</dbReference>
<dbReference type="OrthoDB" id="6243387at2759"/>
<dbReference type="PROSITE" id="PS51064">
    <property type="entry name" value="IRS_PTB"/>
    <property type="match status" value="1"/>
</dbReference>
<dbReference type="SMART" id="SM01244">
    <property type="entry name" value="IRS"/>
    <property type="match status" value="1"/>
</dbReference>
<dbReference type="InterPro" id="IPR050996">
    <property type="entry name" value="Docking_Protein_DOK"/>
</dbReference>
<organism evidence="3 4">
    <name type="scientific">Gadus morhua</name>
    <name type="common">Atlantic cod</name>
    <dbReference type="NCBI Taxonomy" id="8049"/>
    <lineage>
        <taxon>Eukaryota</taxon>
        <taxon>Metazoa</taxon>
        <taxon>Chordata</taxon>
        <taxon>Craniata</taxon>
        <taxon>Vertebrata</taxon>
        <taxon>Euteleostomi</taxon>
        <taxon>Actinopterygii</taxon>
        <taxon>Neopterygii</taxon>
        <taxon>Teleostei</taxon>
        <taxon>Neoteleostei</taxon>
        <taxon>Acanthomorphata</taxon>
        <taxon>Zeiogadaria</taxon>
        <taxon>Gadariae</taxon>
        <taxon>Gadiformes</taxon>
        <taxon>Gadoidei</taxon>
        <taxon>Gadidae</taxon>
        <taxon>Gadus</taxon>
    </lineage>
</organism>
<dbReference type="GO" id="GO:0005737">
    <property type="term" value="C:cytoplasm"/>
    <property type="evidence" value="ECO:0007669"/>
    <property type="project" value="TreeGrafter"/>
</dbReference>
<dbReference type="GO" id="GO:0007169">
    <property type="term" value="P:cell surface receptor protein tyrosine kinase signaling pathway"/>
    <property type="evidence" value="ECO:0007669"/>
    <property type="project" value="TreeGrafter"/>
</dbReference>
<reference evidence="3" key="1">
    <citation type="submission" date="2025-08" db="UniProtKB">
        <authorList>
            <consortium name="Ensembl"/>
        </authorList>
    </citation>
    <scope>IDENTIFICATION</scope>
</reference>
<accession>A0A8C4Z1F1</accession>
<feature type="domain" description="IRS-type PTB" evidence="2">
    <location>
        <begin position="162"/>
        <end position="266"/>
    </location>
</feature>
<evidence type="ECO:0000256" key="1">
    <source>
        <dbReference type="SAM" id="MobiDB-lite"/>
    </source>
</evidence>
<dbReference type="PANTHER" id="PTHR21258:SF46">
    <property type="entry name" value="DOCKING PROTEIN 1"/>
    <property type="match status" value="1"/>
</dbReference>
<dbReference type="InterPro" id="IPR001849">
    <property type="entry name" value="PH_domain"/>
</dbReference>
<dbReference type="AlphaFoldDB" id="A0A8C4Z1F1"/>
<reference evidence="3" key="2">
    <citation type="submission" date="2025-09" db="UniProtKB">
        <authorList>
            <consortium name="Ensembl"/>
        </authorList>
    </citation>
    <scope>IDENTIFICATION</scope>
</reference>
<dbReference type="OMA" id="LEIQDMG"/>
<sequence>MDTHVKAGQVYLQPRKIGKKWNQVWLSLYPASQCSMGRLEISDIRSSWAGAGVGGERPSAGLGGDAKRHQQGHKERKLKVVRLSDIISVLKLPPHAEALPKDNMAAFCVKTEERNLVFSAMKEESTEWVEKVCEIAFQNPNVSGTSSKPQMEDNVIYASTEEVGMFSVAVQQTDAAARCGLQGVYKLHVGQGDLSLREAENPRTILSWPYRLLRRYGKDNLSLTIEAGRRCDSGPGTFTFETGQASVLFSLIEKAIKHQTSSTAVPTNSPAIHTVLPTPDGVAALPSRIPRSPLPKIPDMDLIPDILHKTQKIKSNSLVDSEESLYSQPADWISASECVNAQPLDKVISTKASAPVSCVTFPEHPSIDVTERSTSNPHLGVESVYADPASFLPLKPPTTSNTMEAPGPSTDHANPSEPIYAEVYDKLSPGQSRAHPTQTQKGEIEKEPIYAEPVRKVEGVAKKNDRTDLFTDLYAQVCKLTPSPEKTIPFSPSGSALTTAINSSDDGLSDVIYETLGII</sequence>
<name>A0A8C4Z1F1_GADMO</name>
<dbReference type="Pfam" id="PF02174">
    <property type="entry name" value="IRS"/>
    <property type="match status" value="1"/>
</dbReference>
<gene>
    <name evidence="3" type="primary">dok1a</name>
</gene>
<dbReference type="Gene3D" id="2.30.29.30">
    <property type="entry name" value="Pleckstrin-homology domain (PH domain)/Phosphotyrosine-binding domain (PTB)"/>
    <property type="match status" value="2"/>
</dbReference>
<protein>
    <recommendedName>
        <fullName evidence="2">IRS-type PTB domain-containing protein</fullName>
    </recommendedName>
</protein>
<dbReference type="Ensembl" id="ENSGMOT00000005403.2">
    <property type="protein sequence ID" value="ENSGMOP00000005246.2"/>
    <property type="gene ID" value="ENSGMOG00000004927.2"/>
</dbReference>
<evidence type="ECO:0000259" key="2">
    <source>
        <dbReference type="PROSITE" id="PS51064"/>
    </source>
</evidence>
<dbReference type="Proteomes" id="UP000694546">
    <property type="component" value="Chromosome 3"/>
</dbReference>
<dbReference type="PANTHER" id="PTHR21258">
    <property type="entry name" value="DOCKING PROTEIN RELATED"/>
    <property type="match status" value="1"/>
</dbReference>
<proteinExistence type="predicted"/>
<dbReference type="GeneTree" id="ENSGT00940000155980"/>
<dbReference type="GO" id="GO:0043410">
    <property type="term" value="P:positive regulation of MAPK cascade"/>
    <property type="evidence" value="ECO:0007669"/>
    <property type="project" value="TreeGrafter"/>
</dbReference>
<dbReference type="InterPro" id="IPR002404">
    <property type="entry name" value="IRS_PTB"/>
</dbReference>